<protein>
    <recommendedName>
        <fullName evidence="8">Major facilitator superfamily (MFS) profile domain-containing protein</fullName>
    </recommendedName>
</protein>
<keyword evidence="4 7" id="KW-0812">Transmembrane</keyword>
<dbReference type="PROSITE" id="PS50850">
    <property type="entry name" value="MFS"/>
    <property type="match status" value="1"/>
</dbReference>
<keyword evidence="10" id="KW-1185">Reference proteome</keyword>
<evidence type="ECO:0000256" key="3">
    <source>
        <dbReference type="ARBA" id="ARBA00022448"/>
    </source>
</evidence>
<feature type="transmembrane region" description="Helical" evidence="7">
    <location>
        <begin position="357"/>
        <end position="377"/>
    </location>
</feature>
<sequence length="545" mass="59163">MVPLHPHVSLSVRTDTITSSVPSSTATVQKYKLPFLFKYRSSKIFVFWTAAVGLFTSTFVHSILFPLSPFIVARIRNLDKDWADHSKSTAITANIEMTSRDTGILVALYAVGLLSGSPLFGWLGDRIKQRRLPMLLGTIASMAANLLFMLSTTYPMLLIARFLQGVSNACVWTMCLCLIADNWPKDQLGVQMGKLVGFYPLGMMVGLPAGVLYSELGHGAPFIASMILSAIDLLMRLVIIERSSAPKEWFYDQDLQKDTEKRTKTVDDDLQNSPEPGTSRVTWVQLLKQPRLIVSLALTAIVATVMSAFEPTLSMRLAQEWGFNAAGCSLIVLAYMIPSIIASIVCGWLCDRYGTKIVALVSLLLATPSCLLIGFPSQERGSFWLLVPTLIMGGITIAGCQAPVFPEIAKVVDKENGSSNSSDGLARSYSLFNAAYGVGMCVGPLIAGYLYASIGFFWLCTILSMLFFCFIPLAYLFIGDGRKFIVRNAAAAAAAAAPATATDHHDAETVMTAEADIETNTIVIVVPESNLSLTTVTVPDEANSK</sequence>
<feature type="transmembrane region" description="Helical" evidence="7">
    <location>
        <begin position="195"/>
        <end position="213"/>
    </location>
</feature>
<comment type="subcellular location">
    <subcellularLocation>
        <location evidence="1">Membrane</location>
        <topology evidence="1">Multi-pass membrane protein</topology>
    </subcellularLocation>
</comment>
<evidence type="ECO:0000313" key="9">
    <source>
        <dbReference type="EMBL" id="KAK4520843.1"/>
    </source>
</evidence>
<dbReference type="InterPro" id="IPR020846">
    <property type="entry name" value="MFS_dom"/>
</dbReference>
<dbReference type="PRINTS" id="PR01035">
    <property type="entry name" value="TCRTETA"/>
</dbReference>
<comment type="similarity">
    <text evidence="2">Belongs to the major facilitator superfamily. Vesicular transporter family.</text>
</comment>
<dbReference type="InterPro" id="IPR011701">
    <property type="entry name" value="MFS"/>
</dbReference>
<dbReference type="RefSeq" id="XP_064687509.1">
    <property type="nucleotide sequence ID" value="XM_064825995.1"/>
</dbReference>
<reference evidence="9 10" key="1">
    <citation type="submission" date="2022-11" db="EMBL/GenBank/DDBJ databases">
        <title>Mucor velutinosus strain NIH1002 WGS.</title>
        <authorList>
            <person name="Subramanian P."/>
            <person name="Mullikin J.C."/>
            <person name="Segre J.A."/>
            <person name="Zelazny A.M."/>
        </authorList>
    </citation>
    <scope>NUCLEOTIDE SEQUENCE [LARGE SCALE GENOMIC DNA]</scope>
    <source>
        <strain evidence="9 10">NIH1002</strain>
    </source>
</reference>
<feature type="transmembrane region" description="Helical" evidence="7">
    <location>
        <begin position="456"/>
        <end position="478"/>
    </location>
</feature>
<dbReference type="AlphaFoldDB" id="A0AAN7DQA8"/>
<feature type="transmembrane region" description="Helical" evidence="7">
    <location>
        <begin position="321"/>
        <end position="350"/>
    </location>
</feature>
<evidence type="ECO:0000259" key="8">
    <source>
        <dbReference type="PROSITE" id="PS50850"/>
    </source>
</evidence>
<dbReference type="InterPro" id="IPR050930">
    <property type="entry name" value="MFS_Vesicular_Transporter"/>
</dbReference>
<keyword evidence="3" id="KW-0813">Transport</keyword>
<dbReference type="EMBL" id="JASEJX010000009">
    <property type="protein sequence ID" value="KAK4520843.1"/>
    <property type="molecule type" value="Genomic_DNA"/>
</dbReference>
<comment type="caution">
    <text evidence="9">The sequence shown here is derived from an EMBL/GenBank/DDBJ whole genome shotgun (WGS) entry which is preliminary data.</text>
</comment>
<keyword evidence="5 7" id="KW-1133">Transmembrane helix</keyword>
<name>A0AAN7DQA8_9FUNG</name>
<dbReference type="Gene3D" id="1.20.1250.20">
    <property type="entry name" value="MFS general substrate transporter like domains"/>
    <property type="match status" value="2"/>
</dbReference>
<proteinExistence type="inferred from homology"/>
<accession>A0AAN7DQA8</accession>
<feature type="domain" description="Major facilitator superfamily (MFS) profile" evidence="8">
    <location>
        <begin position="46"/>
        <end position="476"/>
    </location>
</feature>
<dbReference type="Pfam" id="PF07690">
    <property type="entry name" value="MFS_1"/>
    <property type="match status" value="1"/>
</dbReference>
<dbReference type="PANTHER" id="PTHR23506:SF23">
    <property type="entry name" value="GH10249P"/>
    <property type="match status" value="1"/>
</dbReference>
<evidence type="ECO:0000256" key="2">
    <source>
        <dbReference type="ARBA" id="ARBA00006829"/>
    </source>
</evidence>
<dbReference type="GO" id="GO:0016020">
    <property type="term" value="C:membrane"/>
    <property type="evidence" value="ECO:0007669"/>
    <property type="project" value="UniProtKB-SubCell"/>
</dbReference>
<dbReference type="Proteomes" id="UP001304243">
    <property type="component" value="Unassembled WGS sequence"/>
</dbReference>
<feature type="transmembrane region" description="Helical" evidence="7">
    <location>
        <begin position="44"/>
        <end position="64"/>
    </location>
</feature>
<feature type="transmembrane region" description="Helical" evidence="7">
    <location>
        <begin position="429"/>
        <end position="450"/>
    </location>
</feature>
<feature type="transmembrane region" description="Helical" evidence="7">
    <location>
        <begin position="383"/>
        <end position="408"/>
    </location>
</feature>
<evidence type="ECO:0000256" key="4">
    <source>
        <dbReference type="ARBA" id="ARBA00022692"/>
    </source>
</evidence>
<evidence type="ECO:0000256" key="7">
    <source>
        <dbReference type="SAM" id="Phobius"/>
    </source>
</evidence>
<dbReference type="InterPro" id="IPR036259">
    <property type="entry name" value="MFS_trans_sf"/>
</dbReference>
<feature type="transmembrane region" description="Helical" evidence="7">
    <location>
        <begin position="219"/>
        <end position="239"/>
    </location>
</feature>
<dbReference type="SUPFAM" id="SSF103473">
    <property type="entry name" value="MFS general substrate transporter"/>
    <property type="match status" value="1"/>
</dbReference>
<evidence type="ECO:0000313" key="10">
    <source>
        <dbReference type="Proteomes" id="UP001304243"/>
    </source>
</evidence>
<gene>
    <name evidence="9" type="ORF">ATC70_006724</name>
</gene>
<feature type="transmembrane region" description="Helical" evidence="7">
    <location>
        <begin position="135"/>
        <end position="156"/>
    </location>
</feature>
<dbReference type="GO" id="GO:0022857">
    <property type="term" value="F:transmembrane transporter activity"/>
    <property type="evidence" value="ECO:0007669"/>
    <property type="project" value="InterPro"/>
</dbReference>
<evidence type="ECO:0000256" key="6">
    <source>
        <dbReference type="ARBA" id="ARBA00023136"/>
    </source>
</evidence>
<dbReference type="InterPro" id="IPR001958">
    <property type="entry name" value="Tet-R_TetA/multi-R_MdtG-like"/>
</dbReference>
<dbReference type="PANTHER" id="PTHR23506">
    <property type="entry name" value="GH10249P"/>
    <property type="match status" value="1"/>
</dbReference>
<dbReference type="CDD" id="cd17325">
    <property type="entry name" value="MFS_MdtG_SLC18_like"/>
    <property type="match status" value="1"/>
</dbReference>
<organism evidence="9 10">
    <name type="scientific">Mucor velutinosus</name>
    <dbReference type="NCBI Taxonomy" id="708070"/>
    <lineage>
        <taxon>Eukaryota</taxon>
        <taxon>Fungi</taxon>
        <taxon>Fungi incertae sedis</taxon>
        <taxon>Mucoromycota</taxon>
        <taxon>Mucoromycotina</taxon>
        <taxon>Mucoromycetes</taxon>
        <taxon>Mucorales</taxon>
        <taxon>Mucorineae</taxon>
        <taxon>Mucoraceae</taxon>
        <taxon>Mucor</taxon>
    </lineage>
</organism>
<dbReference type="GeneID" id="89950410"/>
<feature type="transmembrane region" description="Helical" evidence="7">
    <location>
        <begin position="292"/>
        <end position="309"/>
    </location>
</feature>
<evidence type="ECO:0000256" key="1">
    <source>
        <dbReference type="ARBA" id="ARBA00004141"/>
    </source>
</evidence>
<feature type="transmembrane region" description="Helical" evidence="7">
    <location>
        <begin position="104"/>
        <end position="123"/>
    </location>
</feature>
<keyword evidence="6 7" id="KW-0472">Membrane</keyword>
<evidence type="ECO:0000256" key="5">
    <source>
        <dbReference type="ARBA" id="ARBA00022989"/>
    </source>
</evidence>